<organism evidence="2">
    <name type="scientific">Anguilla anguilla</name>
    <name type="common">European freshwater eel</name>
    <name type="synonym">Muraena anguilla</name>
    <dbReference type="NCBI Taxonomy" id="7936"/>
    <lineage>
        <taxon>Eukaryota</taxon>
        <taxon>Metazoa</taxon>
        <taxon>Chordata</taxon>
        <taxon>Craniata</taxon>
        <taxon>Vertebrata</taxon>
        <taxon>Euteleostomi</taxon>
        <taxon>Actinopterygii</taxon>
        <taxon>Neopterygii</taxon>
        <taxon>Teleostei</taxon>
        <taxon>Anguilliformes</taxon>
        <taxon>Anguillidae</taxon>
        <taxon>Anguilla</taxon>
    </lineage>
</organism>
<feature type="region of interest" description="Disordered" evidence="1">
    <location>
        <begin position="1"/>
        <end position="20"/>
    </location>
</feature>
<protein>
    <submittedName>
        <fullName evidence="2">Uncharacterized protein</fullName>
    </submittedName>
</protein>
<evidence type="ECO:0000313" key="2">
    <source>
        <dbReference type="EMBL" id="JAH43096.1"/>
    </source>
</evidence>
<reference evidence="2" key="1">
    <citation type="submission" date="2014-11" db="EMBL/GenBank/DDBJ databases">
        <authorList>
            <person name="Amaro Gonzalez C."/>
        </authorList>
    </citation>
    <scope>NUCLEOTIDE SEQUENCE</scope>
</reference>
<sequence>MASGDTLYIETDGNGNCQQR</sequence>
<name>A0A0E9SP57_ANGAN</name>
<accession>A0A0E9SP57</accession>
<reference evidence="2" key="2">
    <citation type="journal article" date="2015" name="Fish Shellfish Immunol.">
        <title>Early steps in the European eel (Anguilla anguilla)-Vibrio vulnificus interaction in the gills: Role of the RtxA13 toxin.</title>
        <authorList>
            <person name="Callol A."/>
            <person name="Pajuelo D."/>
            <person name="Ebbesson L."/>
            <person name="Teles M."/>
            <person name="MacKenzie S."/>
            <person name="Amaro C."/>
        </authorList>
    </citation>
    <scope>NUCLEOTIDE SEQUENCE</scope>
</reference>
<dbReference type="AlphaFoldDB" id="A0A0E9SP57"/>
<dbReference type="EMBL" id="GBXM01065481">
    <property type="protein sequence ID" value="JAH43096.1"/>
    <property type="molecule type" value="Transcribed_RNA"/>
</dbReference>
<proteinExistence type="predicted"/>
<evidence type="ECO:0000256" key="1">
    <source>
        <dbReference type="SAM" id="MobiDB-lite"/>
    </source>
</evidence>